<dbReference type="InterPro" id="IPR050266">
    <property type="entry name" value="AB_hydrolase_sf"/>
</dbReference>
<evidence type="ECO:0000313" key="4">
    <source>
        <dbReference type="Proteomes" id="UP001596528"/>
    </source>
</evidence>
<dbReference type="SUPFAM" id="SSF53474">
    <property type="entry name" value="alpha/beta-Hydrolases"/>
    <property type="match status" value="1"/>
</dbReference>
<protein>
    <submittedName>
        <fullName evidence="3">Alpha/beta fold hydrolase</fullName>
    </submittedName>
</protein>
<accession>A0ABW2V312</accession>
<keyword evidence="1 3" id="KW-0378">Hydrolase</keyword>
<evidence type="ECO:0000256" key="1">
    <source>
        <dbReference type="ARBA" id="ARBA00022801"/>
    </source>
</evidence>
<name>A0ABW2V312_9BACL</name>
<dbReference type="PANTHER" id="PTHR43798">
    <property type="entry name" value="MONOACYLGLYCEROL LIPASE"/>
    <property type="match status" value="1"/>
</dbReference>
<dbReference type="PANTHER" id="PTHR43798:SF31">
    <property type="entry name" value="AB HYDROLASE SUPERFAMILY PROTEIN YCLE"/>
    <property type="match status" value="1"/>
</dbReference>
<organism evidence="3 4">
    <name type="scientific">Paenibacillus thermoaerophilus</name>
    <dbReference type="NCBI Taxonomy" id="1215385"/>
    <lineage>
        <taxon>Bacteria</taxon>
        <taxon>Bacillati</taxon>
        <taxon>Bacillota</taxon>
        <taxon>Bacilli</taxon>
        <taxon>Bacillales</taxon>
        <taxon>Paenibacillaceae</taxon>
        <taxon>Paenibacillus</taxon>
    </lineage>
</organism>
<dbReference type="EMBL" id="JBHTGQ010000023">
    <property type="protein sequence ID" value="MFC7750524.1"/>
    <property type="molecule type" value="Genomic_DNA"/>
</dbReference>
<reference evidence="4" key="1">
    <citation type="journal article" date="2019" name="Int. J. Syst. Evol. Microbiol.">
        <title>The Global Catalogue of Microorganisms (GCM) 10K type strain sequencing project: providing services to taxonomists for standard genome sequencing and annotation.</title>
        <authorList>
            <consortium name="The Broad Institute Genomics Platform"/>
            <consortium name="The Broad Institute Genome Sequencing Center for Infectious Disease"/>
            <person name="Wu L."/>
            <person name="Ma J."/>
        </authorList>
    </citation>
    <scope>NUCLEOTIDE SEQUENCE [LARGE SCALE GENOMIC DNA]</scope>
    <source>
        <strain evidence="4">JCM 18657</strain>
    </source>
</reference>
<proteinExistence type="predicted"/>
<dbReference type="InterPro" id="IPR029058">
    <property type="entry name" value="AB_hydrolase_fold"/>
</dbReference>
<dbReference type="Pfam" id="PF12697">
    <property type="entry name" value="Abhydrolase_6"/>
    <property type="match status" value="1"/>
</dbReference>
<sequence>MSEGIHRRTTVLWLTGWSMPDAVFDPLRAALPMYRHAGADYSAADSPEAIVGTARAAARALRSDKDGEAPLLIAGWSLGALLALRLAAEGLADGLVLMAATACFVRPKEQSGLGWPDPYLRKMLARLGKDRERVLEDFRRGLFTDEEREAGCESALLAAAPTGVWTADALAAGLQLLRTEDCRPLLPSIGCPALLIHGTRDTICPYGAALELARLMPRASLIAAEACGHVPFLRREKEIAEAIRSWNKELEA</sequence>
<gene>
    <name evidence="3" type="ORF">ACFQWB_11375</name>
</gene>
<keyword evidence="4" id="KW-1185">Reference proteome</keyword>
<comment type="caution">
    <text evidence="3">The sequence shown here is derived from an EMBL/GenBank/DDBJ whole genome shotgun (WGS) entry which is preliminary data.</text>
</comment>
<dbReference type="Proteomes" id="UP001596528">
    <property type="component" value="Unassembled WGS sequence"/>
</dbReference>
<evidence type="ECO:0000313" key="3">
    <source>
        <dbReference type="EMBL" id="MFC7750524.1"/>
    </source>
</evidence>
<dbReference type="RefSeq" id="WP_138787880.1">
    <property type="nucleotide sequence ID" value="NZ_JBHTGQ010000023.1"/>
</dbReference>
<feature type="domain" description="AB hydrolase-1" evidence="2">
    <location>
        <begin position="44"/>
        <end position="242"/>
    </location>
</feature>
<dbReference type="InterPro" id="IPR000073">
    <property type="entry name" value="AB_hydrolase_1"/>
</dbReference>
<dbReference type="GO" id="GO:0016787">
    <property type="term" value="F:hydrolase activity"/>
    <property type="evidence" value="ECO:0007669"/>
    <property type="project" value="UniProtKB-KW"/>
</dbReference>
<dbReference type="Gene3D" id="3.40.50.1820">
    <property type="entry name" value="alpha/beta hydrolase"/>
    <property type="match status" value="1"/>
</dbReference>
<evidence type="ECO:0000259" key="2">
    <source>
        <dbReference type="Pfam" id="PF12697"/>
    </source>
</evidence>